<dbReference type="Proteomes" id="UP000315995">
    <property type="component" value="Chromosome"/>
</dbReference>
<name>A0A4Y6PR92_PERCE</name>
<keyword evidence="2" id="KW-1185">Reference proteome</keyword>
<dbReference type="AlphaFoldDB" id="A0A4Y6PR92"/>
<gene>
    <name evidence="1" type="ORF">FIV42_08940</name>
</gene>
<dbReference type="RefSeq" id="WP_141197344.1">
    <property type="nucleotide sequence ID" value="NZ_CP041186.1"/>
</dbReference>
<dbReference type="EMBL" id="CP041186">
    <property type="protein sequence ID" value="QDG50852.1"/>
    <property type="molecule type" value="Genomic_DNA"/>
</dbReference>
<accession>A0A5B8Y6X0</accession>
<protein>
    <submittedName>
        <fullName evidence="1">Uncharacterized protein</fullName>
    </submittedName>
</protein>
<proteinExistence type="predicted"/>
<reference evidence="1 2" key="1">
    <citation type="submission" date="2019-06" db="EMBL/GenBank/DDBJ databases">
        <title>Persicimonas caeni gen. nov., sp. nov., a predatory bacterium isolated from solar saltern.</title>
        <authorList>
            <person name="Wang S."/>
        </authorList>
    </citation>
    <scope>NUCLEOTIDE SEQUENCE [LARGE SCALE GENOMIC DNA]</scope>
    <source>
        <strain evidence="1 2">YN101</strain>
    </source>
</reference>
<accession>A0A4Y6PR92</accession>
<sequence length="143" mass="15372">MESLLVILLIGGLCTYIGMGTLLEFHAFRQVAARTDLAQVGRQLEGDYNGVPVVVAAEHRPGDGHHDEWTVVQARLAAPADEALDAPVLEEVVEACKDRHPVVVVENDELRAELPGGINRAGELIEVLDAVTECASRINRAAS</sequence>
<organism evidence="1 2">
    <name type="scientific">Persicimonas caeni</name>
    <dbReference type="NCBI Taxonomy" id="2292766"/>
    <lineage>
        <taxon>Bacteria</taxon>
        <taxon>Deltaproteobacteria</taxon>
        <taxon>Bradymonadales</taxon>
        <taxon>Bradymonadaceae</taxon>
        <taxon>Persicimonas</taxon>
    </lineage>
</organism>
<evidence type="ECO:0000313" key="2">
    <source>
        <dbReference type="Proteomes" id="UP000315995"/>
    </source>
</evidence>
<evidence type="ECO:0000313" key="1">
    <source>
        <dbReference type="EMBL" id="QDG50852.1"/>
    </source>
</evidence>